<dbReference type="EMBL" id="MRDE01000063">
    <property type="protein sequence ID" value="OMH24254.1"/>
    <property type="molecule type" value="Genomic_DNA"/>
</dbReference>
<accession>A0A1R1L9P3</accession>
<dbReference type="AlphaFoldDB" id="A0A1R1L9P3"/>
<dbReference type="InterPro" id="IPR022742">
    <property type="entry name" value="Hydrolase_4"/>
</dbReference>
<gene>
    <name evidence="5" type="ORF">BKD30_08925</name>
</gene>
<dbReference type="InterPro" id="IPR012354">
    <property type="entry name" value="Esterase_lipase"/>
</dbReference>
<dbReference type="InterPro" id="IPR029058">
    <property type="entry name" value="AB_hydrolase_fold"/>
</dbReference>
<feature type="domain" description="Serine aminopeptidase S33" evidence="4">
    <location>
        <begin position="20"/>
        <end position="202"/>
    </location>
</feature>
<dbReference type="RefSeq" id="WP_076704096.1">
    <property type="nucleotide sequence ID" value="NZ_MRDE01000063.1"/>
</dbReference>
<sequence>MRAPSDFLAFSRAGSGERQRTGVVVSHGFTGSPTSVLPWARHLADAGFAVRVPLLEGHGTSWQHLNRTTWQQWYGSLVTAYHDLADHVDGVAVAGLSMGGTLALRLAAQYPIVGATLVNPAMTFASPAARWVGALKFVCRSLPAIGSDIKAPGVDEEAYPRTPVAATHQLARLFAATDPLLPEVHCPVQIFRSTVDAVVPDSSLTAITAGLPVAPEVIALHNSYHVATLDNDAAQIFTASVRFLDACVRPETAPSR</sequence>
<keyword evidence="6" id="KW-1185">Reference proteome</keyword>
<dbReference type="Gene3D" id="3.40.50.1820">
    <property type="entry name" value="alpha/beta hydrolase"/>
    <property type="match status" value="1"/>
</dbReference>
<dbReference type="PIRSF" id="PIRSF017388">
    <property type="entry name" value="Esterase_lipase"/>
    <property type="match status" value="1"/>
</dbReference>
<evidence type="ECO:0000259" key="4">
    <source>
        <dbReference type="Pfam" id="PF12146"/>
    </source>
</evidence>
<comment type="caution">
    <text evidence="5">The sequence shown here is derived from an EMBL/GenBank/DDBJ whole genome shotgun (WGS) entry which is preliminary data.</text>
</comment>
<dbReference type="Pfam" id="PF12146">
    <property type="entry name" value="Hydrolase_4"/>
    <property type="match status" value="1"/>
</dbReference>
<dbReference type="OrthoDB" id="9786110at2"/>
<dbReference type="SUPFAM" id="SSF53474">
    <property type="entry name" value="alpha/beta-Hydrolases"/>
    <property type="match status" value="1"/>
</dbReference>
<proteinExistence type="predicted"/>
<evidence type="ECO:0000256" key="1">
    <source>
        <dbReference type="PIRSR" id="PIRSR017388-1"/>
    </source>
</evidence>
<organism evidence="5 6">
    <name type="scientific">Tersicoccus phoenicis</name>
    <dbReference type="NCBI Taxonomy" id="554083"/>
    <lineage>
        <taxon>Bacteria</taxon>
        <taxon>Bacillati</taxon>
        <taxon>Actinomycetota</taxon>
        <taxon>Actinomycetes</taxon>
        <taxon>Micrococcales</taxon>
        <taxon>Micrococcaceae</taxon>
        <taxon>Tersicoccus</taxon>
    </lineage>
</organism>
<feature type="active site" description="Nucleophile" evidence="1">
    <location>
        <position position="97"/>
    </location>
</feature>
<feature type="active site" description="Charge relay system" evidence="1">
    <location>
        <position position="225"/>
    </location>
</feature>
<feature type="active site" description="Charge relay system" evidence="1">
    <location>
        <position position="196"/>
    </location>
</feature>
<feature type="binding site" evidence="2">
    <location>
        <position position="29"/>
    </location>
    <ligand>
        <name>substrate</name>
    </ligand>
</feature>
<name>A0A1R1L9P3_9MICC</name>
<dbReference type="GO" id="GO:0052689">
    <property type="term" value="F:carboxylic ester hydrolase activity"/>
    <property type="evidence" value="ECO:0007669"/>
    <property type="project" value="InterPro"/>
</dbReference>
<dbReference type="STRING" id="554083.BKD30_08925"/>
<protein>
    <submittedName>
        <fullName evidence="5">Esterase</fullName>
    </submittedName>
</protein>
<reference evidence="5 6" key="1">
    <citation type="submission" date="2016-12" db="EMBL/GenBank/DDBJ databases">
        <title>Draft genome of Tersicoccus phoenicis 1P05MA.</title>
        <authorList>
            <person name="Nakajima Y."/>
            <person name="Yoshizawa S."/>
            <person name="Nakamura K."/>
            <person name="Ogura Y."/>
            <person name="Hayashi T."/>
            <person name="Kogure K."/>
        </authorList>
    </citation>
    <scope>NUCLEOTIDE SEQUENCE [LARGE SCALE GENOMIC DNA]</scope>
    <source>
        <strain evidence="5 6">1p05MA</strain>
    </source>
</reference>
<evidence type="ECO:0000256" key="2">
    <source>
        <dbReference type="PIRSR" id="PIRSR017388-2"/>
    </source>
</evidence>
<evidence type="ECO:0000313" key="5">
    <source>
        <dbReference type="EMBL" id="OMH24254.1"/>
    </source>
</evidence>
<feature type="binding site" evidence="2">
    <location>
        <position position="98"/>
    </location>
    <ligand>
        <name>substrate</name>
    </ligand>
</feature>
<feature type="site" description="Important for substrate specificity" evidence="3">
    <location>
        <position position="145"/>
    </location>
</feature>
<evidence type="ECO:0000313" key="6">
    <source>
        <dbReference type="Proteomes" id="UP000187085"/>
    </source>
</evidence>
<dbReference type="Proteomes" id="UP000187085">
    <property type="component" value="Unassembled WGS sequence"/>
</dbReference>
<evidence type="ECO:0000256" key="3">
    <source>
        <dbReference type="PIRSR" id="PIRSR017388-3"/>
    </source>
</evidence>